<organism evidence="2">
    <name type="scientific">groundwater metagenome</name>
    <dbReference type="NCBI Taxonomy" id="717931"/>
    <lineage>
        <taxon>unclassified sequences</taxon>
        <taxon>metagenomes</taxon>
        <taxon>ecological metagenomes</taxon>
    </lineage>
</organism>
<dbReference type="Pfam" id="PF05050">
    <property type="entry name" value="Methyltransf_21"/>
    <property type="match status" value="1"/>
</dbReference>
<dbReference type="AlphaFoldDB" id="A0A098EAX1"/>
<reference evidence="2" key="1">
    <citation type="submission" date="2014-09" db="EMBL/GenBank/DDBJ databases">
        <authorList>
            <person name="Probst J Alexander"/>
        </authorList>
    </citation>
    <scope>NUCLEOTIDE SEQUENCE</scope>
</reference>
<evidence type="ECO:0000313" key="2">
    <source>
        <dbReference type="EMBL" id="CEG12659.1"/>
    </source>
</evidence>
<dbReference type="InterPro" id="IPR006342">
    <property type="entry name" value="FkbM_mtfrase"/>
</dbReference>
<dbReference type="Gene3D" id="3.40.50.150">
    <property type="entry name" value="Vaccinia Virus protein VP39"/>
    <property type="match status" value="1"/>
</dbReference>
<feature type="domain" description="Methyltransferase FkbM" evidence="1">
    <location>
        <begin position="22"/>
        <end position="123"/>
    </location>
</feature>
<dbReference type="EMBL" id="CCXY01000179">
    <property type="protein sequence ID" value="CEG12659.1"/>
    <property type="molecule type" value="Genomic_DNA"/>
</dbReference>
<dbReference type="NCBIfam" id="TIGR01444">
    <property type="entry name" value="fkbM_fam"/>
    <property type="match status" value="1"/>
</dbReference>
<name>A0A098EAX1_9ZZZZ</name>
<dbReference type="InterPro" id="IPR029063">
    <property type="entry name" value="SAM-dependent_MTases_sf"/>
</dbReference>
<sequence>MNNLHNIYAFQSGISGKKGNRKLYLCKHNIDHSISDEHLNFFGFEMNNSIDISTITIQDLFEDFNIQKIDFLKIDCEGCEYETLFNTRNEYFQKIKKIAMEIHYHPKYKFQHMIEFLRNIGYDVNPRYLDDQNHSKNITISTMIYAKR</sequence>
<dbReference type="InterPro" id="IPR052514">
    <property type="entry name" value="SAM-dependent_MTase"/>
</dbReference>
<gene>
    <name evidence="2" type="ORF">MSIBF_A260004</name>
</gene>
<protein>
    <recommendedName>
        <fullName evidence="1">Methyltransferase FkbM domain-containing protein</fullName>
    </recommendedName>
</protein>
<dbReference type="PANTHER" id="PTHR34203">
    <property type="entry name" value="METHYLTRANSFERASE, FKBM FAMILY PROTEIN"/>
    <property type="match status" value="1"/>
</dbReference>
<dbReference type="SUPFAM" id="SSF53335">
    <property type="entry name" value="S-adenosyl-L-methionine-dependent methyltransferases"/>
    <property type="match status" value="1"/>
</dbReference>
<accession>A0A098EAX1</accession>
<proteinExistence type="predicted"/>
<evidence type="ECO:0000259" key="1">
    <source>
        <dbReference type="Pfam" id="PF05050"/>
    </source>
</evidence>
<dbReference type="PANTHER" id="PTHR34203:SF15">
    <property type="entry name" value="SLL1173 PROTEIN"/>
    <property type="match status" value="1"/>
</dbReference>